<reference evidence="3 4" key="1">
    <citation type="submission" date="2018-08" db="EMBL/GenBank/DDBJ databases">
        <title>Neisseria zalophi ATCC BAA-2455 complete genome.</title>
        <authorList>
            <person name="Veseli I.A."/>
            <person name="Buttler R."/>
            <person name="Mascarenhas dos Santos A.C."/>
            <person name="Pombert J.-F."/>
        </authorList>
    </citation>
    <scope>NUCLEOTIDE SEQUENCE [LARGE SCALE GENOMIC DNA]</scope>
    <source>
        <strain evidence="3 4">ATCC BAA-2455</strain>
    </source>
</reference>
<feature type="compositionally biased region" description="Polar residues" evidence="1">
    <location>
        <begin position="436"/>
        <end position="455"/>
    </location>
</feature>
<dbReference type="NCBIfam" id="NF041109">
    <property type="entry name" value="VF_TspB_C_term"/>
    <property type="match status" value="1"/>
</dbReference>
<dbReference type="EMBL" id="CP031700">
    <property type="protein sequence ID" value="QEY25502.1"/>
    <property type="molecule type" value="Genomic_DNA"/>
</dbReference>
<dbReference type="OrthoDB" id="8601569at2"/>
<evidence type="ECO:0000313" key="4">
    <source>
        <dbReference type="Proteomes" id="UP000325713"/>
    </source>
</evidence>
<sequence length="606" mass="63374">MKNDTGNRIFTRLAARTVRVGVLVCFSGNAALIPLTAWADVPPPPPAYHKQIDTSFPSGRALINQGYDPKTGVLKVQVDNSGKPKVSGKGGVITGRQDVNVTVTDTYGNKARIKSAVSQTANSLVIAGYVGGSIAKGIDAYGNQAVNDVRDGRYGDAMRSAAGVVASTLDGLSGGVLSSVTGVADNILGTNASGLNPSANPSSSVDTGKLREAAAKAASSQAKAERQGDVSGAVVSATVKKAAEAAEKAASVAEKIDKGKTTETYWVASAQGQYAKYGDTPENACSGEAPGSNGLKFFYVDGSCLGGVDKPTWLWGLEAKTVKLKVPDLKQSDVSLSSGEIAAILKNMAEQQQANHEEMMRQLTAIAGNTAVQNATTSKSVTPVTVLTDPYTPAGSNTPQQTEFSLKSDGSISARSISRPDLVAGSFQAPRRTEIVKNTTLSPEKQLTPESSQQDTNQGTTQGSEQGTNQGTTQGTQQGTNQGTTQGSQQGTTQGTAQGSNQGQQNDKQDFCRQNPNSASCADLGDTSYEDLDIPEKTIDLQFKPIDVFATDGTCPAPIRYELGSLGSFEMGYDYICSFLRMIRPIVILGTIITCSMIAYSAVKEL</sequence>
<feature type="region of interest" description="Disordered" evidence="1">
    <location>
        <begin position="435"/>
        <end position="527"/>
    </location>
</feature>
<keyword evidence="2" id="KW-1133">Transmembrane helix</keyword>
<dbReference type="KEGG" id="nzl:D0T92_02420"/>
<dbReference type="Pfam" id="PF05616">
    <property type="entry name" value="Neisseria_TspB"/>
    <property type="match status" value="1"/>
</dbReference>
<feature type="compositionally biased region" description="Polar residues" evidence="1">
    <location>
        <begin position="394"/>
        <end position="412"/>
    </location>
</feature>
<keyword evidence="2" id="KW-0812">Transmembrane</keyword>
<evidence type="ECO:0008006" key="5">
    <source>
        <dbReference type="Google" id="ProtNLM"/>
    </source>
</evidence>
<feature type="region of interest" description="Disordered" evidence="1">
    <location>
        <begin position="378"/>
        <end position="412"/>
    </location>
</feature>
<proteinExistence type="predicted"/>
<evidence type="ECO:0000256" key="2">
    <source>
        <dbReference type="SAM" id="Phobius"/>
    </source>
</evidence>
<keyword evidence="4" id="KW-1185">Reference proteome</keyword>
<accession>A0A5J6PX77</accession>
<feature type="transmembrane region" description="Helical" evidence="2">
    <location>
        <begin position="582"/>
        <end position="603"/>
    </location>
</feature>
<evidence type="ECO:0000256" key="1">
    <source>
        <dbReference type="SAM" id="MobiDB-lite"/>
    </source>
</evidence>
<evidence type="ECO:0000313" key="3">
    <source>
        <dbReference type="EMBL" id="QEY25502.1"/>
    </source>
</evidence>
<dbReference type="RefSeq" id="WP_151049871.1">
    <property type="nucleotide sequence ID" value="NZ_CP031700.1"/>
</dbReference>
<dbReference type="AlphaFoldDB" id="A0A5J6PX77"/>
<protein>
    <recommendedName>
        <fullName evidence="5">TspB protein</fullName>
    </recommendedName>
</protein>
<dbReference type="InterPro" id="IPR008708">
    <property type="entry name" value="Neisseria_TspB"/>
</dbReference>
<organism evidence="3 4">
    <name type="scientific">Neisseria zalophi</name>
    <dbReference type="NCBI Taxonomy" id="640030"/>
    <lineage>
        <taxon>Bacteria</taxon>
        <taxon>Pseudomonadati</taxon>
        <taxon>Pseudomonadota</taxon>
        <taxon>Betaproteobacteria</taxon>
        <taxon>Neisseriales</taxon>
        <taxon>Neisseriaceae</taxon>
        <taxon>Neisseria</taxon>
    </lineage>
</organism>
<name>A0A5J6PX77_9NEIS</name>
<gene>
    <name evidence="3" type="ORF">D0T92_02420</name>
</gene>
<dbReference type="Proteomes" id="UP000325713">
    <property type="component" value="Chromosome"/>
</dbReference>
<feature type="transmembrane region" description="Helical" evidence="2">
    <location>
        <begin position="20"/>
        <end position="39"/>
    </location>
</feature>
<keyword evidence="2" id="KW-0472">Membrane</keyword>
<feature type="compositionally biased region" description="Low complexity" evidence="1">
    <location>
        <begin position="456"/>
        <end position="506"/>
    </location>
</feature>